<name>A0A5J5J2E8_9MICO</name>
<keyword evidence="1" id="KW-0812">Transmembrane</keyword>
<keyword evidence="1" id="KW-0472">Membrane</keyword>
<evidence type="ECO:0000313" key="3">
    <source>
        <dbReference type="Proteomes" id="UP000325827"/>
    </source>
</evidence>
<accession>A0A5J5J2E8</accession>
<reference evidence="3" key="1">
    <citation type="submission" date="2019-09" db="EMBL/GenBank/DDBJ databases">
        <title>Mumia zhuanghuii sp. nov. isolated from the intestinal contents of plateau pika (Ochotona curzoniae) in the Qinghai-Tibet plateau of China.</title>
        <authorList>
            <person name="Tian Z."/>
        </authorList>
    </citation>
    <scope>NUCLEOTIDE SEQUENCE [LARGE SCALE GENOMIC DNA]</scope>
    <source>
        <strain evidence="3">JCM 30598</strain>
    </source>
</reference>
<evidence type="ECO:0000256" key="1">
    <source>
        <dbReference type="SAM" id="Phobius"/>
    </source>
</evidence>
<sequence length="150" mass="15367">MAFSWSRFGSWIIALIVGGVYGLAGTIAQSYMLDWFPLGLALAVIGSAALLAAVRLLTSDRWAALATGIGMMLTTLVFSGRGPGGSVIVPAAAPDAFPVGIVWTIAVPVLVALVVAWPDLSGIRRGDAEVAATPGEHVAELGASPTRLNP</sequence>
<feature type="transmembrane region" description="Helical" evidence="1">
    <location>
        <begin position="12"/>
        <end position="32"/>
    </location>
</feature>
<dbReference type="RefSeq" id="WP_150447044.1">
    <property type="nucleotide sequence ID" value="NZ_VYSA01000001.1"/>
</dbReference>
<comment type="caution">
    <text evidence="2">The sequence shown here is derived from an EMBL/GenBank/DDBJ whole genome shotgun (WGS) entry which is preliminary data.</text>
</comment>
<feature type="transmembrane region" description="Helical" evidence="1">
    <location>
        <begin position="100"/>
        <end position="117"/>
    </location>
</feature>
<dbReference type="OrthoDB" id="5082752at2"/>
<feature type="transmembrane region" description="Helical" evidence="1">
    <location>
        <begin position="62"/>
        <end position="80"/>
    </location>
</feature>
<evidence type="ECO:0000313" key="2">
    <source>
        <dbReference type="EMBL" id="KAA9110240.1"/>
    </source>
</evidence>
<keyword evidence="3" id="KW-1185">Reference proteome</keyword>
<feature type="transmembrane region" description="Helical" evidence="1">
    <location>
        <begin position="38"/>
        <end position="57"/>
    </location>
</feature>
<protein>
    <submittedName>
        <fullName evidence="2">Histidinol dehydrogenase</fullName>
    </submittedName>
</protein>
<keyword evidence="1" id="KW-1133">Transmembrane helix</keyword>
<organism evidence="2 3">
    <name type="scientific">Microbacterium rhizomatis</name>
    <dbReference type="NCBI Taxonomy" id="1631477"/>
    <lineage>
        <taxon>Bacteria</taxon>
        <taxon>Bacillati</taxon>
        <taxon>Actinomycetota</taxon>
        <taxon>Actinomycetes</taxon>
        <taxon>Micrococcales</taxon>
        <taxon>Microbacteriaceae</taxon>
        <taxon>Microbacterium</taxon>
    </lineage>
</organism>
<gene>
    <name evidence="2" type="ORF">F6B43_00595</name>
</gene>
<dbReference type="Proteomes" id="UP000325827">
    <property type="component" value="Unassembled WGS sequence"/>
</dbReference>
<proteinExistence type="predicted"/>
<dbReference type="AlphaFoldDB" id="A0A5J5J2E8"/>
<dbReference type="EMBL" id="VYSA01000001">
    <property type="protein sequence ID" value="KAA9110240.1"/>
    <property type="molecule type" value="Genomic_DNA"/>
</dbReference>